<gene>
    <name evidence="4" type="ORF">ERS008491_01140</name>
</gene>
<dbReference type="Proteomes" id="UP000045824">
    <property type="component" value="Unassembled WGS sequence"/>
</dbReference>
<feature type="domain" description="Phage tail tape measure protein" evidence="3">
    <location>
        <begin position="85"/>
        <end position="284"/>
    </location>
</feature>
<evidence type="ECO:0000259" key="3">
    <source>
        <dbReference type="Pfam" id="PF10145"/>
    </source>
</evidence>
<dbReference type="RefSeq" id="WP_050118619.1">
    <property type="nucleotide sequence ID" value="NZ_CAWMAB010000003.1"/>
</dbReference>
<dbReference type="InterPro" id="IPR010090">
    <property type="entry name" value="Phage_tape_meas"/>
</dbReference>
<reference evidence="4 5" key="1">
    <citation type="submission" date="2015-03" db="EMBL/GenBank/DDBJ databases">
        <authorList>
            <person name="Murphy D."/>
        </authorList>
    </citation>
    <scope>NUCLEOTIDE SEQUENCE [LARGE SCALE GENOMIC DNA]</scope>
    <source>
        <strain evidence="4 5">FCF326</strain>
    </source>
</reference>
<dbReference type="PANTHER" id="PTHR37813:SF1">
    <property type="entry name" value="FELS-2 PROPHAGE PROTEIN"/>
    <property type="match status" value="1"/>
</dbReference>
<feature type="transmembrane region" description="Helical" evidence="2">
    <location>
        <begin position="442"/>
        <end position="461"/>
    </location>
</feature>
<feature type="transmembrane region" description="Helical" evidence="2">
    <location>
        <begin position="410"/>
        <end position="430"/>
    </location>
</feature>
<protein>
    <submittedName>
        <fullName evidence="4">TP901 family phage tail tape measure protein</fullName>
    </submittedName>
</protein>
<feature type="transmembrane region" description="Helical" evidence="2">
    <location>
        <begin position="467"/>
        <end position="486"/>
    </location>
</feature>
<keyword evidence="2" id="KW-0472">Membrane</keyword>
<proteinExistence type="predicted"/>
<name>A0A0T9KXP2_YERKR</name>
<dbReference type="PANTHER" id="PTHR37813">
    <property type="entry name" value="FELS-2 PROPHAGE PROTEIN"/>
    <property type="match status" value="1"/>
</dbReference>
<dbReference type="NCBIfam" id="TIGR01760">
    <property type="entry name" value="tape_meas_TP901"/>
    <property type="match status" value="1"/>
</dbReference>
<feature type="transmembrane region" description="Helical" evidence="2">
    <location>
        <begin position="331"/>
        <end position="352"/>
    </location>
</feature>
<feature type="transmembrane region" description="Helical" evidence="2">
    <location>
        <begin position="373"/>
        <end position="404"/>
    </location>
</feature>
<organism evidence="4 5">
    <name type="scientific">Yersinia kristensenii</name>
    <dbReference type="NCBI Taxonomy" id="28152"/>
    <lineage>
        <taxon>Bacteria</taxon>
        <taxon>Pseudomonadati</taxon>
        <taxon>Pseudomonadota</taxon>
        <taxon>Gammaproteobacteria</taxon>
        <taxon>Enterobacterales</taxon>
        <taxon>Yersiniaceae</taxon>
        <taxon>Yersinia</taxon>
    </lineage>
</organism>
<evidence type="ECO:0000256" key="2">
    <source>
        <dbReference type="SAM" id="Phobius"/>
    </source>
</evidence>
<dbReference type="Pfam" id="PF10145">
    <property type="entry name" value="PhageMin_Tail"/>
    <property type="match status" value="1"/>
</dbReference>
<evidence type="ECO:0000256" key="1">
    <source>
        <dbReference type="ARBA" id="ARBA00022612"/>
    </source>
</evidence>
<keyword evidence="2" id="KW-1133">Transmembrane helix</keyword>
<evidence type="ECO:0000313" key="4">
    <source>
        <dbReference type="EMBL" id="CNE38453.1"/>
    </source>
</evidence>
<sequence>MKHLDFTLSMIDKITRPLKQVQSSVKGFADSSQAAFGKIAVGGAALFGVVQGIKGALGPAAEFAGVLNEASAKGVSDSALQKMSTDALKFSMQYGRSAVDVVRSSADVRSAIGTLSDRDLPRFTLATNVLAAGMKTTGSEAAAYMGQMYNQFDGYADRIGKVKFAEEVAGKTAYMVQAFGVNMQTMADLMQGSKGVGANYGVGMDEQFAVLGQLQKTLGTEASGSYETFMKGAASGAKTLGLSFVNASGQMLTMPQMLEKLQGRYGKTIEGNLKAQAELDKAFGDGANVIKQLYGNVDLLKRNITELGSNDGMKRAGEMAKKMADPWERLMAIWTGMRVILGLTLLPVLYPIMNRVSEIGEKFARWMQLFPNIARLIGYAMLALLSFAAAGAVANMVVGISMFIWMGLKLLWGALCAVTQIHTAAIWLYNKAIIAANATMRIMRGVLLAVRMAAISAGISFSFLTWPVLLVIVAIAALAAGIYYLIKYWDEITAAIADTAAFQWLSEVVTAVGGVFSGVWQGIVAGWQWLVSAITGLSPLAGFSAMADSIGNVFSGLWDWLKSTFAETYNWIIDKLNYIPGVSIEAKTIGADPMMAPAYKMASPVDNPIMAPAYKMVSPMDNPMMAPAFKMAPPVDNPMISPAYQMPLPADNPLNSANNLLTGGQMRNIEKGGINKEINDNSKSVTDNSKRIENVHISMPGGMTPGDLMEWQELN</sequence>
<evidence type="ECO:0000313" key="5">
    <source>
        <dbReference type="Proteomes" id="UP000045824"/>
    </source>
</evidence>
<dbReference type="EMBL" id="CPYI01000003">
    <property type="protein sequence ID" value="CNE38453.1"/>
    <property type="molecule type" value="Genomic_DNA"/>
</dbReference>
<keyword evidence="1" id="KW-1188">Viral release from host cell</keyword>
<keyword evidence="2" id="KW-0812">Transmembrane</keyword>
<dbReference type="AlphaFoldDB" id="A0A0T9KXP2"/>
<accession>A0A0T9KXP2</accession>